<gene>
    <name evidence="1" type="primary">mobC</name>
    <name evidence="1" type="ORF">E5987_07250</name>
</gene>
<proteinExistence type="predicted"/>
<keyword evidence="2" id="KW-1185">Reference proteome</keyword>
<dbReference type="RefSeq" id="WP_160335437.1">
    <property type="nucleotide sequence ID" value="NZ_WSRP01000020.1"/>
</dbReference>
<dbReference type="AlphaFoldDB" id="A0A6L6YHZ6"/>
<reference evidence="1 2" key="1">
    <citation type="submission" date="2019-12" db="EMBL/GenBank/DDBJ databases">
        <title>Microbes associate with the intestines of laboratory mice.</title>
        <authorList>
            <person name="Navarre W."/>
            <person name="Wong E."/>
        </authorList>
    </citation>
    <scope>NUCLEOTIDE SEQUENCE [LARGE SCALE GENOMIC DNA]</scope>
    <source>
        <strain evidence="1 2">NM82_D38</strain>
    </source>
</reference>
<evidence type="ECO:0000313" key="1">
    <source>
        <dbReference type="EMBL" id="MVX57004.1"/>
    </source>
</evidence>
<dbReference type="OrthoDB" id="9789818at2"/>
<dbReference type="Proteomes" id="UP000472580">
    <property type="component" value="Unassembled WGS sequence"/>
</dbReference>
<sequence>MRERKESVSCWVSQKEKLRLKELAFSKGMSLSAYVKFVLEGPLKEDWSPKLTVLDEIEEKTRPIKICTTESEAEALKRVSLQRGQNVQTVVIAAIREFLLSKPQIDEKTKKQIVDSTLAINKVGTNLNQVARVLNAQNKGGSITSEVIETAVSSVNGVNRKVLNHMKFIETLLKEHYYRSKIDEREKS</sequence>
<evidence type="ECO:0000313" key="2">
    <source>
        <dbReference type="Proteomes" id="UP000472580"/>
    </source>
</evidence>
<accession>A0A6L6YHZ6</accession>
<name>A0A6L6YHZ6_9BURK</name>
<comment type="caution">
    <text evidence="1">The sequence shown here is derived from an EMBL/GenBank/DDBJ whole genome shotgun (WGS) entry which is preliminary data.</text>
</comment>
<protein>
    <submittedName>
        <fullName evidence="1">Plasmid mobilization relaxosome protein MobC</fullName>
    </submittedName>
</protein>
<dbReference type="EMBL" id="WSRP01000020">
    <property type="protein sequence ID" value="MVX57004.1"/>
    <property type="molecule type" value="Genomic_DNA"/>
</dbReference>
<organism evidence="1 2">
    <name type="scientific">Parasutterella muris</name>
    <dbReference type="NCBI Taxonomy" id="2565572"/>
    <lineage>
        <taxon>Bacteria</taxon>
        <taxon>Pseudomonadati</taxon>
        <taxon>Pseudomonadota</taxon>
        <taxon>Betaproteobacteria</taxon>
        <taxon>Burkholderiales</taxon>
        <taxon>Sutterellaceae</taxon>
        <taxon>Parasutterella</taxon>
    </lineage>
</organism>